<comment type="caution">
    <text evidence="1">The sequence shown here is derived from an EMBL/GenBank/DDBJ whole genome shotgun (WGS) entry which is preliminary data.</text>
</comment>
<dbReference type="EMBL" id="KZ308946">
    <property type="protein sequence ID" value="KAG8235760.1"/>
    <property type="molecule type" value="Genomic_DNA"/>
</dbReference>
<dbReference type="Proteomes" id="UP000792457">
    <property type="component" value="Unassembled WGS sequence"/>
</dbReference>
<gene>
    <name evidence="1" type="ORF">J437_LFUL015381</name>
</gene>
<accession>A0A8K0P4M9</accession>
<keyword evidence="2" id="KW-1185">Reference proteome</keyword>
<dbReference type="OrthoDB" id="8195018at2759"/>
<dbReference type="AlphaFoldDB" id="A0A8K0P4M9"/>
<name>A0A8K0P4M9_LADFU</name>
<evidence type="ECO:0000313" key="2">
    <source>
        <dbReference type="Proteomes" id="UP000792457"/>
    </source>
</evidence>
<reference evidence="1" key="1">
    <citation type="submission" date="2013-04" db="EMBL/GenBank/DDBJ databases">
        <authorList>
            <person name="Qu J."/>
            <person name="Murali S.C."/>
            <person name="Bandaranaike D."/>
            <person name="Bellair M."/>
            <person name="Blankenburg K."/>
            <person name="Chao H."/>
            <person name="Dinh H."/>
            <person name="Doddapaneni H."/>
            <person name="Downs B."/>
            <person name="Dugan-Rocha S."/>
            <person name="Elkadiri S."/>
            <person name="Gnanaolivu R.D."/>
            <person name="Hernandez B."/>
            <person name="Javaid M."/>
            <person name="Jayaseelan J.C."/>
            <person name="Lee S."/>
            <person name="Li M."/>
            <person name="Ming W."/>
            <person name="Munidasa M."/>
            <person name="Muniz J."/>
            <person name="Nguyen L."/>
            <person name="Ongeri F."/>
            <person name="Osuji N."/>
            <person name="Pu L.-L."/>
            <person name="Puazo M."/>
            <person name="Qu C."/>
            <person name="Quiroz J."/>
            <person name="Raj R."/>
            <person name="Weissenberger G."/>
            <person name="Xin Y."/>
            <person name="Zou X."/>
            <person name="Han Y."/>
            <person name="Richards S."/>
            <person name="Worley K."/>
            <person name="Muzny D."/>
            <person name="Gibbs R."/>
        </authorList>
    </citation>
    <scope>NUCLEOTIDE SEQUENCE</scope>
    <source>
        <strain evidence="1">Sampled in the wild</strain>
    </source>
</reference>
<sequence>MYTIEIFQPPGKKAGNTASIMQEEFTLQKLVKWIRYIKKTKNKVDGDHSESHTAKRQALLSCSLKGSSSVSQGVVDTLILDFVINTGQLFSVVMKPLAVALTILQAEKNMFIGFLQPTIKGLLRELNKRATDSALVYCRPLAWELKQDLEIR</sequence>
<protein>
    <submittedName>
        <fullName evidence="1">Uncharacterized protein</fullName>
    </submittedName>
</protein>
<organism evidence="1 2">
    <name type="scientific">Ladona fulva</name>
    <name type="common">Scarce chaser dragonfly</name>
    <name type="synonym">Libellula fulva</name>
    <dbReference type="NCBI Taxonomy" id="123851"/>
    <lineage>
        <taxon>Eukaryota</taxon>
        <taxon>Metazoa</taxon>
        <taxon>Ecdysozoa</taxon>
        <taxon>Arthropoda</taxon>
        <taxon>Hexapoda</taxon>
        <taxon>Insecta</taxon>
        <taxon>Pterygota</taxon>
        <taxon>Palaeoptera</taxon>
        <taxon>Odonata</taxon>
        <taxon>Epiprocta</taxon>
        <taxon>Anisoptera</taxon>
        <taxon>Libelluloidea</taxon>
        <taxon>Libellulidae</taxon>
        <taxon>Ladona</taxon>
    </lineage>
</organism>
<reference evidence="1" key="2">
    <citation type="submission" date="2017-10" db="EMBL/GenBank/DDBJ databases">
        <title>Ladona fulva Genome sequencing and assembly.</title>
        <authorList>
            <person name="Murali S."/>
            <person name="Richards S."/>
            <person name="Bandaranaike D."/>
            <person name="Bellair M."/>
            <person name="Blankenburg K."/>
            <person name="Chao H."/>
            <person name="Dinh H."/>
            <person name="Doddapaneni H."/>
            <person name="Dugan-Rocha S."/>
            <person name="Elkadiri S."/>
            <person name="Gnanaolivu R."/>
            <person name="Hernandez B."/>
            <person name="Skinner E."/>
            <person name="Javaid M."/>
            <person name="Lee S."/>
            <person name="Li M."/>
            <person name="Ming W."/>
            <person name="Munidasa M."/>
            <person name="Muniz J."/>
            <person name="Nguyen L."/>
            <person name="Hughes D."/>
            <person name="Osuji N."/>
            <person name="Pu L.-L."/>
            <person name="Puazo M."/>
            <person name="Qu C."/>
            <person name="Quiroz J."/>
            <person name="Raj R."/>
            <person name="Weissenberger G."/>
            <person name="Xin Y."/>
            <person name="Zou X."/>
            <person name="Han Y."/>
            <person name="Worley K."/>
            <person name="Muzny D."/>
            <person name="Gibbs R."/>
        </authorList>
    </citation>
    <scope>NUCLEOTIDE SEQUENCE</scope>
    <source>
        <strain evidence="1">Sampled in the wild</strain>
    </source>
</reference>
<proteinExistence type="predicted"/>
<evidence type="ECO:0000313" key="1">
    <source>
        <dbReference type="EMBL" id="KAG8235760.1"/>
    </source>
</evidence>